<proteinExistence type="predicted"/>
<keyword evidence="1" id="KW-0472">Membrane</keyword>
<dbReference type="RefSeq" id="WP_310549399.1">
    <property type="nucleotide sequence ID" value="NZ_JAVKGR010000027.1"/>
</dbReference>
<comment type="caution">
    <text evidence="2">The sequence shown here is derived from an EMBL/GenBank/DDBJ whole genome shotgun (WGS) entry which is preliminary data.</text>
</comment>
<accession>A0ABU2DV80</accession>
<evidence type="ECO:0000256" key="1">
    <source>
        <dbReference type="SAM" id="Phobius"/>
    </source>
</evidence>
<name>A0ABU2DV80_9MICC</name>
<keyword evidence="1" id="KW-0812">Transmembrane</keyword>
<keyword evidence="3" id="KW-1185">Reference proteome</keyword>
<protein>
    <submittedName>
        <fullName evidence="2">Uncharacterized protein</fullName>
    </submittedName>
</protein>
<gene>
    <name evidence="2" type="ORF">RIL96_12690</name>
</gene>
<feature type="transmembrane region" description="Helical" evidence="1">
    <location>
        <begin position="41"/>
        <end position="60"/>
    </location>
</feature>
<evidence type="ECO:0000313" key="3">
    <source>
        <dbReference type="Proteomes" id="UP001251870"/>
    </source>
</evidence>
<dbReference type="Proteomes" id="UP001251870">
    <property type="component" value="Unassembled WGS sequence"/>
</dbReference>
<organism evidence="2 3">
    <name type="scientific">Nesterenkonia aerolata</name>
    <dbReference type="NCBI Taxonomy" id="3074079"/>
    <lineage>
        <taxon>Bacteria</taxon>
        <taxon>Bacillati</taxon>
        <taxon>Actinomycetota</taxon>
        <taxon>Actinomycetes</taxon>
        <taxon>Micrococcales</taxon>
        <taxon>Micrococcaceae</taxon>
        <taxon>Nesterenkonia</taxon>
    </lineage>
</organism>
<dbReference type="EMBL" id="JAVKGR010000027">
    <property type="protein sequence ID" value="MDR8020417.1"/>
    <property type="molecule type" value="Genomic_DNA"/>
</dbReference>
<feature type="transmembrane region" description="Helical" evidence="1">
    <location>
        <begin position="12"/>
        <end position="35"/>
    </location>
</feature>
<evidence type="ECO:0000313" key="2">
    <source>
        <dbReference type="EMBL" id="MDR8020417.1"/>
    </source>
</evidence>
<reference evidence="2 3" key="1">
    <citation type="submission" date="2023-09" db="EMBL/GenBank/DDBJ databases">
        <title>Description of three actinobacteria isolated from air of manufacturing shop in a pharmaceutical factory.</title>
        <authorList>
            <person name="Zhang D.-F."/>
        </authorList>
    </citation>
    <scope>NUCLEOTIDE SEQUENCE [LARGE SCALE GENOMIC DNA]</scope>
    <source>
        <strain evidence="2 3">LY-0111</strain>
    </source>
</reference>
<keyword evidence="1" id="KW-1133">Transmembrane helix</keyword>
<sequence length="65" mass="6909">MPETADNTFAKSRAGLVAAILSIVLGAAGIIYNVSIGSYEAILPFLLIISLGAFLTVMQFHGRRK</sequence>